<evidence type="ECO:0000256" key="3">
    <source>
        <dbReference type="ARBA" id="ARBA00006972"/>
    </source>
</evidence>
<dbReference type="GO" id="GO:0035615">
    <property type="term" value="F:clathrin adaptor activity"/>
    <property type="evidence" value="ECO:0007669"/>
    <property type="project" value="InterPro"/>
</dbReference>
<evidence type="ECO:0000256" key="6">
    <source>
        <dbReference type="ARBA" id="ARBA00023034"/>
    </source>
</evidence>
<dbReference type="InterPro" id="IPR022775">
    <property type="entry name" value="AP_mu_sigma_su"/>
</dbReference>
<dbReference type="InterPro" id="IPR044733">
    <property type="entry name" value="AP1_sigma"/>
</dbReference>
<dbReference type="GO" id="GO:0006886">
    <property type="term" value="P:intracellular protein transport"/>
    <property type="evidence" value="ECO:0007669"/>
    <property type="project" value="UniProtKB-UniRule"/>
</dbReference>
<evidence type="ECO:0000256" key="7">
    <source>
        <dbReference type="ARBA" id="ARBA00023136"/>
    </source>
</evidence>
<gene>
    <name evidence="11" type="ORF">CcCBS67573_g09081</name>
</gene>
<dbReference type="CDD" id="cd14831">
    <property type="entry name" value="AP1_sigma"/>
    <property type="match status" value="1"/>
</dbReference>
<protein>
    <recommendedName>
        <fullName evidence="9">AP complex subunit sigma</fullName>
    </recommendedName>
</protein>
<keyword evidence="7 9" id="KW-0472">Membrane</keyword>
<name>A0A507E7Z5_9FUNG</name>
<dbReference type="InterPro" id="IPR016635">
    <property type="entry name" value="AP_complex_ssu"/>
</dbReference>
<dbReference type="Gene3D" id="3.30.450.60">
    <property type="match status" value="1"/>
</dbReference>
<keyword evidence="8" id="KW-0968">Cytoplasmic vesicle</keyword>
<evidence type="ECO:0000256" key="5">
    <source>
        <dbReference type="ARBA" id="ARBA00022927"/>
    </source>
</evidence>
<dbReference type="AlphaFoldDB" id="A0A507E7Z5"/>
<dbReference type="GO" id="GO:0005829">
    <property type="term" value="C:cytosol"/>
    <property type="evidence" value="ECO:0007669"/>
    <property type="project" value="GOC"/>
</dbReference>
<comment type="caution">
    <text evidence="11">The sequence shown here is derived from an EMBL/GenBank/DDBJ whole genome shotgun (WGS) entry which is preliminary data.</text>
</comment>
<dbReference type="SUPFAM" id="SSF64356">
    <property type="entry name" value="SNARE-like"/>
    <property type="match status" value="1"/>
</dbReference>
<evidence type="ECO:0000256" key="9">
    <source>
        <dbReference type="PIRNR" id="PIRNR015588"/>
    </source>
</evidence>
<comment type="subcellular location">
    <subcellularLocation>
        <location evidence="2">Cytoplasmic vesicle</location>
        <location evidence="2">Clathrin-coated vesicle membrane</location>
    </subcellularLocation>
    <subcellularLocation>
        <location evidence="1">Golgi apparatus</location>
    </subcellularLocation>
</comment>
<keyword evidence="6" id="KW-0333">Golgi apparatus</keyword>
<organism evidence="11 12">
    <name type="scientific">Chytriomyces confervae</name>
    <dbReference type="NCBI Taxonomy" id="246404"/>
    <lineage>
        <taxon>Eukaryota</taxon>
        <taxon>Fungi</taxon>
        <taxon>Fungi incertae sedis</taxon>
        <taxon>Chytridiomycota</taxon>
        <taxon>Chytridiomycota incertae sedis</taxon>
        <taxon>Chytridiomycetes</taxon>
        <taxon>Chytridiales</taxon>
        <taxon>Chytriomycetaceae</taxon>
        <taxon>Chytriomyces</taxon>
    </lineage>
</organism>
<dbReference type="InterPro" id="IPR011012">
    <property type="entry name" value="Longin-like_dom_sf"/>
</dbReference>
<evidence type="ECO:0000256" key="4">
    <source>
        <dbReference type="ARBA" id="ARBA00022448"/>
    </source>
</evidence>
<evidence type="ECO:0000256" key="8">
    <source>
        <dbReference type="ARBA" id="ARBA00023329"/>
    </source>
</evidence>
<comment type="similarity">
    <text evidence="3 9">Belongs to the adaptor complexes small subunit family.</text>
</comment>
<dbReference type="OrthoDB" id="371463at2759"/>
<proteinExistence type="inferred from homology"/>
<dbReference type="EMBL" id="QEAP01000714">
    <property type="protein sequence ID" value="TPX59497.1"/>
    <property type="molecule type" value="Genomic_DNA"/>
</dbReference>
<evidence type="ECO:0000313" key="11">
    <source>
        <dbReference type="EMBL" id="TPX59497.1"/>
    </source>
</evidence>
<keyword evidence="5 9" id="KW-0653">Protein transport</keyword>
<dbReference type="Pfam" id="PF01217">
    <property type="entry name" value="Clat_adaptor_s"/>
    <property type="match status" value="1"/>
</dbReference>
<evidence type="ECO:0000256" key="1">
    <source>
        <dbReference type="ARBA" id="ARBA00004555"/>
    </source>
</evidence>
<dbReference type="GO" id="GO:0016482">
    <property type="term" value="P:cytosolic transport"/>
    <property type="evidence" value="ECO:0007669"/>
    <property type="project" value="UniProtKB-ARBA"/>
</dbReference>
<dbReference type="GO" id="GO:0030121">
    <property type="term" value="C:AP-1 adaptor complex"/>
    <property type="evidence" value="ECO:0007669"/>
    <property type="project" value="InterPro"/>
</dbReference>
<dbReference type="STRING" id="246404.A0A507E7Z5"/>
<dbReference type="FunFam" id="3.30.450.60:FF:000007">
    <property type="entry name" value="AP complex subunit sigma"/>
    <property type="match status" value="1"/>
</dbReference>
<sequence length="157" mass="18492">MAIRFILLVSRQGKIRLTKWFTSDWTAKEKAKAVKDVSQTVLSRRSKMCNVLEYKDYKVVYRRYASLFFIAGTDIDDNELLTLEIIHRYVEVLDKWFLNVCELDIIFNFQQAYTIMVYTPYELLIGGELQESSKRSAINSLKRMEETEKAEQISNLL</sequence>
<evidence type="ECO:0000313" key="12">
    <source>
        <dbReference type="Proteomes" id="UP000320333"/>
    </source>
</evidence>
<dbReference type="PANTHER" id="PTHR11753">
    <property type="entry name" value="ADAPTOR COMPLEXES SMALL SUBUNIT FAMILY"/>
    <property type="match status" value="1"/>
</dbReference>
<keyword evidence="4 9" id="KW-0813">Transport</keyword>
<feature type="domain" description="AP complex mu/sigma subunit" evidence="10">
    <location>
        <begin position="3"/>
        <end position="147"/>
    </location>
</feature>
<evidence type="ECO:0000259" key="10">
    <source>
        <dbReference type="Pfam" id="PF01217"/>
    </source>
</evidence>
<dbReference type="PIRSF" id="PIRSF015588">
    <property type="entry name" value="AP_complex_sigma"/>
    <property type="match status" value="1"/>
</dbReference>
<accession>A0A507E7Z5</accession>
<evidence type="ECO:0000256" key="2">
    <source>
        <dbReference type="ARBA" id="ARBA00004640"/>
    </source>
</evidence>
<reference evidence="11 12" key="1">
    <citation type="journal article" date="2019" name="Sci. Rep.">
        <title>Comparative genomics of chytrid fungi reveal insights into the obligate biotrophic and pathogenic lifestyle of Synchytrium endobioticum.</title>
        <authorList>
            <person name="van de Vossenberg B.T.L.H."/>
            <person name="Warris S."/>
            <person name="Nguyen H.D.T."/>
            <person name="van Gent-Pelzer M.P.E."/>
            <person name="Joly D.L."/>
            <person name="van de Geest H.C."/>
            <person name="Bonants P.J.M."/>
            <person name="Smith D.S."/>
            <person name="Levesque C.A."/>
            <person name="van der Lee T.A.J."/>
        </authorList>
    </citation>
    <scope>NUCLEOTIDE SEQUENCE [LARGE SCALE GENOMIC DNA]</scope>
    <source>
        <strain evidence="11 12">CBS 675.73</strain>
    </source>
</reference>
<dbReference type="Proteomes" id="UP000320333">
    <property type="component" value="Unassembled WGS sequence"/>
</dbReference>
<keyword evidence="12" id="KW-1185">Reference proteome</keyword>